<comment type="caution">
    <text evidence="2">The sequence shown here is derived from an EMBL/GenBank/DDBJ whole genome shotgun (WGS) entry which is preliminary data.</text>
</comment>
<feature type="region of interest" description="Disordered" evidence="1">
    <location>
        <begin position="59"/>
        <end position="117"/>
    </location>
</feature>
<sequence>MPLIFAVSISDATWPWARPSSSWLANNAFSCSGQSPVHSAHAGQFVEVHHRCHALFGSSALNDASPDSSSCAGMDLGMSRSHEDRNKAGGATGGEGAGSPARPVLTEDRPLAFPDLI</sequence>
<dbReference type="OrthoDB" id="9129687at2"/>
<evidence type="ECO:0000256" key="1">
    <source>
        <dbReference type="SAM" id="MobiDB-lite"/>
    </source>
</evidence>
<reference evidence="2 3" key="2">
    <citation type="submission" date="2019-01" db="EMBL/GenBank/DDBJ databases">
        <authorList>
            <person name="Li Y."/>
        </authorList>
    </citation>
    <scope>NUCLEOTIDE SEQUENCE [LARGE SCALE GENOMIC DNA]</scope>
    <source>
        <strain evidence="2 3">D19-10-3-21</strain>
    </source>
</reference>
<reference evidence="2 3" key="1">
    <citation type="submission" date="2019-01" db="EMBL/GenBank/DDBJ databases">
        <title>Sinorhodobacter populi sp. nov. isolated from the symptomatic bark tissue of Populus euramericana canker.</title>
        <authorList>
            <person name="Xu G."/>
        </authorList>
    </citation>
    <scope>NUCLEOTIDE SEQUENCE [LARGE SCALE GENOMIC DNA]</scope>
    <source>
        <strain evidence="2 3">D19-10-3-21</strain>
    </source>
</reference>
<evidence type="ECO:0000313" key="2">
    <source>
        <dbReference type="EMBL" id="RWR26142.1"/>
    </source>
</evidence>
<dbReference type="EMBL" id="SAUX01000039">
    <property type="protein sequence ID" value="RWR26142.1"/>
    <property type="molecule type" value="Genomic_DNA"/>
</dbReference>
<proteinExistence type="predicted"/>
<dbReference type="AlphaFoldDB" id="A0A443K026"/>
<protein>
    <submittedName>
        <fullName evidence="2">Uncharacterized protein</fullName>
    </submittedName>
</protein>
<accession>A0A443K026</accession>
<organism evidence="2 3">
    <name type="scientific">Paenirhodobacter populi</name>
    <dbReference type="NCBI Taxonomy" id="2306993"/>
    <lineage>
        <taxon>Bacteria</taxon>
        <taxon>Pseudomonadati</taxon>
        <taxon>Pseudomonadota</taxon>
        <taxon>Alphaproteobacteria</taxon>
        <taxon>Rhodobacterales</taxon>
        <taxon>Rhodobacter group</taxon>
        <taxon>Paenirhodobacter</taxon>
    </lineage>
</organism>
<gene>
    <name evidence="2" type="ORF">D2T31_20905</name>
</gene>
<name>A0A443K026_9RHOB</name>
<feature type="compositionally biased region" description="Polar residues" evidence="1">
    <location>
        <begin position="59"/>
        <end position="71"/>
    </location>
</feature>
<dbReference type="Proteomes" id="UP000285295">
    <property type="component" value="Unassembled WGS sequence"/>
</dbReference>
<evidence type="ECO:0000313" key="3">
    <source>
        <dbReference type="Proteomes" id="UP000285295"/>
    </source>
</evidence>